<reference evidence="1" key="1">
    <citation type="submission" date="2014-11" db="EMBL/GenBank/DDBJ databases">
        <authorList>
            <person name="Amaro Gonzalez C."/>
        </authorList>
    </citation>
    <scope>NUCLEOTIDE SEQUENCE</scope>
</reference>
<protein>
    <submittedName>
        <fullName evidence="1">Uncharacterized protein</fullName>
    </submittedName>
</protein>
<name>A0A0E9SPS4_ANGAN</name>
<organism evidence="1">
    <name type="scientific">Anguilla anguilla</name>
    <name type="common">European freshwater eel</name>
    <name type="synonym">Muraena anguilla</name>
    <dbReference type="NCBI Taxonomy" id="7936"/>
    <lineage>
        <taxon>Eukaryota</taxon>
        <taxon>Metazoa</taxon>
        <taxon>Chordata</taxon>
        <taxon>Craniata</taxon>
        <taxon>Vertebrata</taxon>
        <taxon>Euteleostomi</taxon>
        <taxon>Actinopterygii</taxon>
        <taxon>Neopterygii</taxon>
        <taxon>Teleostei</taxon>
        <taxon>Anguilliformes</taxon>
        <taxon>Anguillidae</taxon>
        <taxon>Anguilla</taxon>
    </lineage>
</organism>
<proteinExistence type="predicted"/>
<accession>A0A0E9SPS4</accession>
<evidence type="ECO:0000313" key="1">
    <source>
        <dbReference type="EMBL" id="JAH42528.1"/>
    </source>
</evidence>
<dbReference type="AlphaFoldDB" id="A0A0E9SPS4"/>
<dbReference type="EMBL" id="GBXM01066049">
    <property type="protein sequence ID" value="JAH42528.1"/>
    <property type="molecule type" value="Transcribed_RNA"/>
</dbReference>
<sequence>MSYTSTEMSTIEECVPRVLVPSALLR</sequence>
<reference evidence="1" key="2">
    <citation type="journal article" date="2015" name="Fish Shellfish Immunol.">
        <title>Early steps in the European eel (Anguilla anguilla)-Vibrio vulnificus interaction in the gills: Role of the RtxA13 toxin.</title>
        <authorList>
            <person name="Callol A."/>
            <person name="Pajuelo D."/>
            <person name="Ebbesson L."/>
            <person name="Teles M."/>
            <person name="MacKenzie S."/>
            <person name="Amaro C."/>
        </authorList>
    </citation>
    <scope>NUCLEOTIDE SEQUENCE</scope>
</reference>